<feature type="transmembrane region" description="Helical" evidence="6">
    <location>
        <begin position="327"/>
        <end position="346"/>
    </location>
</feature>
<feature type="transmembrane region" description="Helical" evidence="6">
    <location>
        <begin position="358"/>
        <end position="378"/>
    </location>
</feature>
<dbReference type="AlphaFoldDB" id="A0A558ASY3"/>
<keyword evidence="8" id="KW-1185">Reference proteome</keyword>
<feature type="transmembrane region" description="Helical" evidence="6">
    <location>
        <begin position="93"/>
        <end position="117"/>
    </location>
</feature>
<keyword evidence="4 6" id="KW-1133">Transmembrane helix</keyword>
<dbReference type="PANTHER" id="PTHR43652:SF2">
    <property type="entry name" value="BASIC AMINO ACID ANTIPORTER YFCC-RELATED"/>
    <property type="match status" value="1"/>
</dbReference>
<feature type="transmembrane region" description="Helical" evidence="6">
    <location>
        <begin position="296"/>
        <end position="315"/>
    </location>
</feature>
<evidence type="ECO:0000256" key="2">
    <source>
        <dbReference type="ARBA" id="ARBA00022475"/>
    </source>
</evidence>
<feature type="transmembrane region" description="Helical" evidence="6">
    <location>
        <begin position="129"/>
        <end position="158"/>
    </location>
</feature>
<dbReference type="EMBL" id="VMSJ01000004">
    <property type="protein sequence ID" value="TVT27306.1"/>
    <property type="molecule type" value="Genomic_DNA"/>
</dbReference>
<feature type="transmembrane region" description="Helical" evidence="6">
    <location>
        <begin position="26"/>
        <end position="44"/>
    </location>
</feature>
<dbReference type="InterPro" id="IPR051679">
    <property type="entry name" value="DASS-Related_Transporters"/>
</dbReference>
<dbReference type="Proteomes" id="UP000315103">
    <property type="component" value="Unassembled WGS sequence"/>
</dbReference>
<evidence type="ECO:0000313" key="8">
    <source>
        <dbReference type="Proteomes" id="UP000315103"/>
    </source>
</evidence>
<dbReference type="OrthoDB" id="255482at2"/>
<protein>
    <submittedName>
        <fullName evidence="7">YfcC family protein</fullName>
    </submittedName>
</protein>
<accession>A0A558ASY3</accession>
<evidence type="ECO:0000256" key="1">
    <source>
        <dbReference type="ARBA" id="ARBA00004651"/>
    </source>
</evidence>
<evidence type="ECO:0000256" key="6">
    <source>
        <dbReference type="SAM" id="Phobius"/>
    </source>
</evidence>
<dbReference type="Pfam" id="PF03606">
    <property type="entry name" value="DcuC"/>
    <property type="match status" value="1"/>
</dbReference>
<feature type="transmembrane region" description="Helical" evidence="6">
    <location>
        <begin position="384"/>
        <end position="404"/>
    </location>
</feature>
<feature type="transmembrane region" description="Helical" evidence="6">
    <location>
        <begin position="269"/>
        <end position="289"/>
    </location>
</feature>
<proteinExistence type="predicted"/>
<feature type="transmembrane region" description="Helical" evidence="6">
    <location>
        <begin position="424"/>
        <end position="446"/>
    </location>
</feature>
<feature type="transmembrane region" description="Helical" evidence="6">
    <location>
        <begin position="452"/>
        <end position="474"/>
    </location>
</feature>
<keyword evidence="3 6" id="KW-0812">Transmembrane</keyword>
<sequence>MTDENRSTEESEVKQRKKRGFRMPDAYAILFFFLVLAAVATYIIPAGTFETEESSEGIDVIIPGTFSIIDSNPAGFLDVFGAIVEGLVSTSNLIFLVLIIGGAFAVIERTGAIDALVTKIIRITKNKEWLLIALVMIVFSIFGTLGIIVNAVIAFIPLGIILARSMKMDAIIGISIIYLGAYVGFGVAVLDPLTIGFAQQIAEIPLFSGARERVIMYVIALIATMAYVIWYANRIKKDPSRGILKENPFPKTPSEGQELGQQDMKLKHILVLLALAGGIGAYVTGVFVAEWSLGEMSAVFLIIMVAAAIIGRIHVNDMISTFIEGANTVLYGALIIGMARSIVVILEQGMVLDSVVNFMAIIMEPFSSTTGAIIMFLANGLFNLIVTSGSGQAAIVMPIMAPLADIMDFPRQVAVQAYTMGDGFTNIITPLSGVLMANLAIAGVPYTKWVKFALPLVLIWYVLGIIYLIVLVAINWGPV</sequence>
<dbReference type="PANTHER" id="PTHR43652">
    <property type="entry name" value="BASIC AMINO ACID ANTIPORTER YFCC-RELATED"/>
    <property type="match status" value="1"/>
</dbReference>
<dbReference type="RefSeq" id="WP_145289323.1">
    <property type="nucleotide sequence ID" value="NZ_VMSJ01000004.1"/>
</dbReference>
<keyword evidence="2" id="KW-1003">Cell membrane</keyword>
<gene>
    <name evidence="7" type="ORF">FO441_09690</name>
</gene>
<feature type="transmembrane region" description="Helical" evidence="6">
    <location>
        <begin position="170"/>
        <end position="193"/>
    </location>
</feature>
<feature type="transmembrane region" description="Helical" evidence="6">
    <location>
        <begin position="214"/>
        <end position="232"/>
    </location>
</feature>
<dbReference type="GO" id="GO:0005886">
    <property type="term" value="C:plasma membrane"/>
    <property type="evidence" value="ECO:0007669"/>
    <property type="project" value="UniProtKB-SubCell"/>
</dbReference>
<evidence type="ECO:0000313" key="7">
    <source>
        <dbReference type="EMBL" id="TVT27306.1"/>
    </source>
</evidence>
<name>A0A558ASY3_9STAP</name>
<comment type="subcellular location">
    <subcellularLocation>
        <location evidence="1">Cell membrane</location>
        <topology evidence="1">Multi-pass membrane protein</topology>
    </subcellularLocation>
</comment>
<comment type="caution">
    <text evidence="7">The sequence shown here is derived from an EMBL/GenBank/DDBJ whole genome shotgun (WGS) entry which is preliminary data.</text>
</comment>
<dbReference type="InterPro" id="IPR018385">
    <property type="entry name" value="C4_dicarb_anaerob_car-like"/>
</dbReference>
<evidence type="ECO:0000256" key="5">
    <source>
        <dbReference type="ARBA" id="ARBA00023136"/>
    </source>
</evidence>
<organism evidence="7 8">
    <name type="scientific">Salinicoccus cyprini</name>
    <dbReference type="NCBI Taxonomy" id="2493691"/>
    <lineage>
        <taxon>Bacteria</taxon>
        <taxon>Bacillati</taxon>
        <taxon>Bacillota</taxon>
        <taxon>Bacilli</taxon>
        <taxon>Bacillales</taxon>
        <taxon>Staphylococcaceae</taxon>
        <taxon>Salinicoccus</taxon>
    </lineage>
</organism>
<reference evidence="7 8" key="1">
    <citation type="submission" date="2019-07" db="EMBL/GenBank/DDBJ databases">
        <title>Salinicoccus cyprini sp. nov., isolated from gastro-intestinal tract of mirror carp, Cyprinus carpio var. specularis, collected from Gobind Sagar Reservoir, Himachal Pradesh, India.</title>
        <authorList>
            <person name="Talwar C."/>
            <person name="Singh A.K."/>
            <person name="Lal R."/>
            <person name="Negi R.K."/>
        </authorList>
    </citation>
    <scope>NUCLEOTIDE SEQUENCE [LARGE SCALE GENOMIC DNA]</scope>
    <source>
        <strain evidence="7 8">CT19</strain>
    </source>
</reference>
<keyword evidence="5 6" id="KW-0472">Membrane</keyword>
<evidence type="ECO:0000256" key="4">
    <source>
        <dbReference type="ARBA" id="ARBA00022989"/>
    </source>
</evidence>
<evidence type="ECO:0000256" key="3">
    <source>
        <dbReference type="ARBA" id="ARBA00022692"/>
    </source>
</evidence>